<dbReference type="GO" id="GO:0008094">
    <property type="term" value="F:ATP-dependent activity, acting on DNA"/>
    <property type="evidence" value="ECO:0007669"/>
    <property type="project" value="TreeGrafter"/>
</dbReference>
<keyword evidence="4" id="KW-0067">ATP-binding</keyword>
<protein>
    <recommendedName>
        <fullName evidence="6">RING-type domain-containing protein</fullName>
    </recommendedName>
</protein>
<dbReference type="Gene3D" id="3.30.40.10">
    <property type="entry name" value="Zinc/RING finger domain, C3HC4 (zinc finger)"/>
    <property type="match status" value="1"/>
</dbReference>
<keyword evidence="1" id="KW-0547">Nucleotide-binding</keyword>
<evidence type="ECO:0000256" key="4">
    <source>
        <dbReference type="ARBA" id="ARBA00022840"/>
    </source>
</evidence>
<dbReference type="SUPFAM" id="SSF57850">
    <property type="entry name" value="RING/U-box"/>
    <property type="match status" value="1"/>
</dbReference>
<keyword evidence="5" id="KW-0175">Coiled coil</keyword>
<organism evidence="7">
    <name type="scientific">viral metagenome</name>
    <dbReference type="NCBI Taxonomy" id="1070528"/>
    <lineage>
        <taxon>unclassified sequences</taxon>
        <taxon>metagenomes</taxon>
        <taxon>organismal metagenomes</taxon>
    </lineage>
</organism>
<feature type="coiled-coil region" evidence="5">
    <location>
        <begin position="423"/>
        <end position="482"/>
    </location>
</feature>
<dbReference type="PANTHER" id="PTHR45626:SF17">
    <property type="entry name" value="HELICASE-LIKE TRANSCRIPTION FACTOR"/>
    <property type="match status" value="1"/>
</dbReference>
<evidence type="ECO:0000256" key="1">
    <source>
        <dbReference type="ARBA" id="ARBA00022741"/>
    </source>
</evidence>
<dbReference type="InterPro" id="IPR050628">
    <property type="entry name" value="SNF2_RAD54_helicase_TF"/>
</dbReference>
<evidence type="ECO:0000259" key="6">
    <source>
        <dbReference type="PROSITE" id="PS50089"/>
    </source>
</evidence>
<sequence length="705" mass="81231">MTYTITANLNESSPRANQPDAITIPLKEHQKTVIYHGRKLEKMKPINVENNRQMMTQFGVICDHVGAGKSYEALGIIADSPSLNNKLSLTPLISRKNGYDLYDESKKIKVDVNIIAVPHGVFKQWSDYITKSTKLSVYCVNTFASLKHIITGYKLDDLYDDSDPIDEPTVDSILGNLRSFEISKGKIVKPDTKLTRDTGYYRYLDLYYEGHPEKNAIMDQYGTLNVNLLKEMGNQIILVSSTMYNELAFYFIKDNYYVNRVMFDEADSINIKNNLKINAIFYWFITSSYTSLCNPDGVKTTIKEKKVYYTNGRQHEKEIDKTIIEKAIKCTGFIKQTFKQFEGDPDRKYYYLKNDDKFIETSFKLPEPIEYLILCRDNLQIKVLNGIVSGDVLMMLNAGDVGGAIERLSCEKGTEDNIISVVTKRLEQKIVEFRQELEDKKTKEYTTPKAKQEALERSQKKIQEAKRKIQSIEERIKGAEYCEICFDNVTKPAVTNCCQNVFCFECVAMALAGKNICPKCRASLTLDNLMIIKNEEDAKIEPEKPVEKTKETVLDTILKECNANDKYTNLEAILEYKKKFFSKDHRKILIFSEHEGSFNTKVISILDKLEIKHSRIKGTSMSINKTLREYRGIDLKKDDTELEVLLINSRYFGAGLNLENSSDMIMLHRLPADNEHQVIGRGQRMGRKFPLTIWRLYHHNENYSR</sequence>
<dbReference type="PROSITE" id="PS50089">
    <property type="entry name" value="ZF_RING_2"/>
    <property type="match status" value="1"/>
</dbReference>
<evidence type="ECO:0000256" key="5">
    <source>
        <dbReference type="SAM" id="Coils"/>
    </source>
</evidence>
<evidence type="ECO:0000313" key="7">
    <source>
        <dbReference type="EMBL" id="QHT24885.1"/>
    </source>
</evidence>
<name>A0A6C0EBX4_9ZZZZ</name>
<dbReference type="GO" id="GO:0006281">
    <property type="term" value="P:DNA repair"/>
    <property type="evidence" value="ECO:0007669"/>
    <property type="project" value="TreeGrafter"/>
</dbReference>
<keyword evidence="2" id="KW-0378">Hydrolase</keyword>
<dbReference type="Gene3D" id="3.40.50.300">
    <property type="entry name" value="P-loop containing nucleotide triphosphate hydrolases"/>
    <property type="match status" value="1"/>
</dbReference>
<dbReference type="InterPro" id="IPR013083">
    <property type="entry name" value="Znf_RING/FYVE/PHD"/>
</dbReference>
<keyword evidence="3" id="KW-0347">Helicase</keyword>
<evidence type="ECO:0000256" key="2">
    <source>
        <dbReference type="ARBA" id="ARBA00022801"/>
    </source>
</evidence>
<reference evidence="7" key="1">
    <citation type="journal article" date="2020" name="Nature">
        <title>Giant virus diversity and host interactions through global metagenomics.</title>
        <authorList>
            <person name="Schulz F."/>
            <person name="Roux S."/>
            <person name="Paez-Espino D."/>
            <person name="Jungbluth S."/>
            <person name="Walsh D.A."/>
            <person name="Denef V.J."/>
            <person name="McMahon K.D."/>
            <person name="Konstantinidis K.T."/>
            <person name="Eloe-Fadrosh E.A."/>
            <person name="Kyrpides N.C."/>
            <person name="Woyke T."/>
        </authorList>
    </citation>
    <scope>NUCLEOTIDE SEQUENCE</scope>
    <source>
        <strain evidence="7">GVMAG-M-3300023179-150</strain>
    </source>
</reference>
<dbReference type="PANTHER" id="PTHR45626">
    <property type="entry name" value="TRANSCRIPTION TERMINATION FACTOR 2-RELATED"/>
    <property type="match status" value="1"/>
</dbReference>
<dbReference type="GO" id="GO:0005634">
    <property type="term" value="C:nucleus"/>
    <property type="evidence" value="ECO:0007669"/>
    <property type="project" value="TreeGrafter"/>
</dbReference>
<dbReference type="InterPro" id="IPR027417">
    <property type="entry name" value="P-loop_NTPase"/>
</dbReference>
<dbReference type="GO" id="GO:0005524">
    <property type="term" value="F:ATP binding"/>
    <property type="evidence" value="ECO:0007669"/>
    <property type="project" value="UniProtKB-KW"/>
</dbReference>
<dbReference type="GO" id="GO:0016787">
    <property type="term" value="F:hydrolase activity"/>
    <property type="evidence" value="ECO:0007669"/>
    <property type="project" value="UniProtKB-KW"/>
</dbReference>
<dbReference type="AlphaFoldDB" id="A0A6C0EBX4"/>
<dbReference type="EMBL" id="MN739750">
    <property type="protein sequence ID" value="QHT24885.1"/>
    <property type="molecule type" value="Genomic_DNA"/>
</dbReference>
<dbReference type="InterPro" id="IPR001841">
    <property type="entry name" value="Znf_RING"/>
</dbReference>
<proteinExistence type="predicted"/>
<dbReference type="SUPFAM" id="SSF52540">
    <property type="entry name" value="P-loop containing nucleoside triphosphate hydrolases"/>
    <property type="match status" value="1"/>
</dbReference>
<dbReference type="Pfam" id="PF13923">
    <property type="entry name" value="zf-C3HC4_2"/>
    <property type="match status" value="1"/>
</dbReference>
<feature type="domain" description="RING-type" evidence="6">
    <location>
        <begin position="482"/>
        <end position="521"/>
    </location>
</feature>
<dbReference type="GO" id="GO:0004386">
    <property type="term" value="F:helicase activity"/>
    <property type="evidence" value="ECO:0007669"/>
    <property type="project" value="UniProtKB-KW"/>
</dbReference>
<accession>A0A6C0EBX4</accession>
<evidence type="ECO:0000256" key="3">
    <source>
        <dbReference type="ARBA" id="ARBA00022806"/>
    </source>
</evidence>